<dbReference type="InterPro" id="IPR032466">
    <property type="entry name" value="Metal_Hydrolase"/>
</dbReference>
<feature type="chain" id="PRO_5047345710" evidence="2">
    <location>
        <begin position="21"/>
        <end position="1030"/>
    </location>
</feature>
<dbReference type="SUPFAM" id="SSF51338">
    <property type="entry name" value="Composite domain of metallo-dependent hydrolases"/>
    <property type="match status" value="2"/>
</dbReference>
<dbReference type="Proteomes" id="UP001606303">
    <property type="component" value="Unassembled WGS sequence"/>
</dbReference>
<protein>
    <submittedName>
        <fullName evidence="4">Amidohydrolase family protein</fullName>
    </submittedName>
</protein>
<dbReference type="Gene3D" id="3.20.20.140">
    <property type="entry name" value="Metal-dependent hydrolases"/>
    <property type="match status" value="2"/>
</dbReference>
<feature type="domain" description="Amidohydrolase-related" evidence="3">
    <location>
        <begin position="618"/>
        <end position="942"/>
    </location>
</feature>
<accession>A0ABW7GX48</accession>
<keyword evidence="5" id="KW-1185">Reference proteome</keyword>
<evidence type="ECO:0000256" key="1">
    <source>
        <dbReference type="SAM" id="MobiDB-lite"/>
    </source>
</evidence>
<dbReference type="CDD" id="cd01309">
    <property type="entry name" value="Met_dep_hydrolase_C"/>
    <property type="match status" value="1"/>
</dbReference>
<dbReference type="InterPro" id="IPR006680">
    <property type="entry name" value="Amidohydro-rel"/>
</dbReference>
<name>A0ABW7GX48_9BURK</name>
<dbReference type="Pfam" id="PF01979">
    <property type="entry name" value="Amidohydro_1"/>
    <property type="match status" value="1"/>
</dbReference>
<feature type="region of interest" description="Disordered" evidence="1">
    <location>
        <begin position="527"/>
        <end position="548"/>
    </location>
</feature>
<dbReference type="Gene3D" id="2.30.40.10">
    <property type="entry name" value="Urease, subunit C, domain 1"/>
    <property type="match status" value="1"/>
</dbReference>
<dbReference type="PANTHER" id="PTHR43135">
    <property type="entry name" value="ALPHA-D-RIBOSE 1-METHYLPHOSPHONATE 5-TRIPHOSPHATE DIPHOSPHATASE"/>
    <property type="match status" value="1"/>
</dbReference>
<dbReference type="EMBL" id="JBIGIB010000002">
    <property type="protein sequence ID" value="MFG6466553.1"/>
    <property type="molecule type" value="Genomic_DNA"/>
</dbReference>
<reference evidence="4 5" key="1">
    <citation type="submission" date="2024-08" db="EMBL/GenBank/DDBJ databases">
        <authorList>
            <person name="Lu H."/>
        </authorList>
    </citation>
    <scope>NUCLEOTIDE SEQUENCE [LARGE SCALE GENOMIC DNA]</scope>
    <source>
        <strain evidence="4 5">BYS87W</strain>
    </source>
</reference>
<feature type="signal peptide" evidence="2">
    <location>
        <begin position="1"/>
        <end position="20"/>
    </location>
</feature>
<comment type="caution">
    <text evidence="4">The sequence shown here is derived from an EMBL/GenBank/DDBJ whole genome shotgun (WGS) entry which is preliminary data.</text>
</comment>
<dbReference type="InterPro" id="IPR011059">
    <property type="entry name" value="Metal-dep_hydrolase_composite"/>
</dbReference>
<dbReference type="SUPFAM" id="SSF51556">
    <property type="entry name" value="Metallo-dependent hydrolases"/>
    <property type="match status" value="1"/>
</dbReference>
<dbReference type="InterPro" id="IPR051781">
    <property type="entry name" value="Metallo-dep_Hydrolase"/>
</dbReference>
<gene>
    <name evidence="4" type="ORF">ACG01O_08050</name>
</gene>
<feature type="compositionally biased region" description="Basic and acidic residues" evidence="1">
    <location>
        <begin position="529"/>
        <end position="539"/>
    </location>
</feature>
<proteinExistence type="predicted"/>
<organism evidence="4 5">
    <name type="scientific">Pelomonas baiyunensis</name>
    <dbReference type="NCBI Taxonomy" id="3299026"/>
    <lineage>
        <taxon>Bacteria</taxon>
        <taxon>Pseudomonadati</taxon>
        <taxon>Pseudomonadota</taxon>
        <taxon>Betaproteobacteria</taxon>
        <taxon>Burkholderiales</taxon>
        <taxon>Sphaerotilaceae</taxon>
        <taxon>Roseateles</taxon>
    </lineage>
</organism>
<evidence type="ECO:0000256" key="2">
    <source>
        <dbReference type="SAM" id="SignalP"/>
    </source>
</evidence>
<evidence type="ECO:0000313" key="4">
    <source>
        <dbReference type="EMBL" id="MFG6466553.1"/>
    </source>
</evidence>
<sequence>MRWIALLRLSLLAAAWPATAQQLSEIPQGLRDGTPRWHALTGVRLVLAPGQVIDQGTLVMKDGVIVAVGRDVKPPAGARIWALPGRTVYAGFIDAASSLGQRRIEAPRGKGLTPSQRWVRADFHQAAALEMRADEVRALRDQGFTAALSTPPAGAVFRGQSALISLRDGGDARQSVLAADVAQHLAHEYNGFDFDAPPAPGALRLDYPTSLMGSVALQRQTLLNARWAAQAAPAGERREHSPALAALAPVLAGRQPAIHEALDEEDLPRIARLRDEFGLRLVAQGTGHEYRMAAQLRALGLPVIVPLTYPAAPEVEQPESALDVPLQVLQHWERAPGNAAALQAAGVTFALTARGLKDPRKEFWPRLRQAVQRGLSPDAALAALTTTPARLLDQPRLGRLAPGQWAHLVVAQGDLFADDEATVELTFVDGQPQRTEAGERFDARGRWLARAPGGAESTWVITGGRSQPSLQVDGKACELQQRGTELLLRWPCDGAAREPLRLEGRGAELMGALTRADGRTEAFSARRVAAHEPTPRPKDATPPSPGLSTYPAGVFGRAAPPEQPTAVLVRHATVWTSGAAGTLVNADLLVRNGRIAAVGQQLSAPADAVVIDATGKHVTPGLIDAHSHTAIQHGVNEFAHSVTAEVRVGDVLDPTDISLYRQLAGGVTSANLLHGSANAIGGQNQVIKLRWGQGAEALKFEGAKPGIKFALGENVKRANFPVPADDVRYPATRMGVEQTMRDAFLAAQRYREQRKADPTTRRDLQLDTLVELLERKRVIHIHSYRADEILMFATLAKEFGLEVATFQHVLEAYKVAPEIAALGAGTSGFSDWWAYKVEVQDAIPYNGAMTHRAGVLTSFNSDSDELARHLNTEAAKALRYGGKAWGMSEADALKFVTLNPARQLRIDARVGSLEVGKDADFVVWSAHPLSNAAKAEQTWIDGRRYFSLADDAQLRERDRAERARLVALALPERAKAASANAGPAPDARPPSPVAAVMDHLALQSWLHQANRNRHSYFGGDAWHECTLDAH</sequence>
<evidence type="ECO:0000313" key="5">
    <source>
        <dbReference type="Proteomes" id="UP001606303"/>
    </source>
</evidence>
<evidence type="ECO:0000259" key="3">
    <source>
        <dbReference type="Pfam" id="PF01979"/>
    </source>
</evidence>
<dbReference type="RefSeq" id="WP_394383339.1">
    <property type="nucleotide sequence ID" value="NZ_JBIGIB010000002.1"/>
</dbReference>
<dbReference type="PANTHER" id="PTHR43135:SF3">
    <property type="entry name" value="ALPHA-D-RIBOSE 1-METHYLPHOSPHONATE 5-TRIPHOSPHATE DIPHOSPHATASE"/>
    <property type="match status" value="1"/>
</dbReference>
<keyword evidence="2" id="KW-0732">Signal</keyword>